<comment type="caution">
    <text evidence="2">The sequence shown here is derived from an EMBL/GenBank/DDBJ whole genome shotgun (WGS) entry which is preliminary data.</text>
</comment>
<proteinExistence type="predicted"/>
<keyword evidence="3" id="KW-1185">Reference proteome</keyword>
<evidence type="ECO:0008006" key="4">
    <source>
        <dbReference type="Google" id="ProtNLM"/>
    </source>
</evidence>
<name>A0A2V3PLF8_9BACT</name>
<dbReference type="AlphaFoldDB" id="A0A2V3PLF8"/>
<evidence type="ECO:0000256" key="1">
    <source>
        <dbReference type="SAM" id="MobiDB-lite"/>
    </source>
</evidence>
<organism evidence="2 3">
    <name type="scientific">Dysgonomonas alginatilytica</name>
    <dbReference type="NCBI Taxonomy" id="1605892"/>
    <lineage>
        <taxon>Bacteria</taxon>
        <taxon>Pseudomonadati</taxon>
        <taxon>Bacteroidota</taxon>
        <taxon>Bacteroidia</taxon>
        <taxon>Bacteroidales</taxon>
        <taxon>Dysgonomonadaceae</taxon>
        <taxon>Dysgonomonas</taxon>
    </lineage>
</organism>
<gene>
    <name evidence="2" type="ORF">CLV62_12218</name>
</gene>
<evidence type="ECO:0000313" key="3">
    <source>
        <dbReference type="Proteomes" id="UP000247973"/>
    </source>
</evidence>
<dbReference type="PROSITE" id="PS51257">
    <property type="entry name" value="PROKAR_LIPOPROTEIN"/>
    <property type="match status" value="1"/>
</dbReference>
<dbReference type="EMBL" id="QICL01000022">
    <property type="protein sequence ID" value="PXV62065.1"/>
    <property type="molecule type" value="Genomic_DNA"/>
</dbReference>
<dbReference type="RefSeq" id="WP_170120068.1">
    <property type="nucleotide sequence ID" value="NZ_QICL01000022.1"/>
</dbReference>
<evidence type="ECO:0000313" key="2">
    <source>
        <dbReference type="EMBL" id="PXV62065.1"/>
    </source>
</evidence>
<reference evidence="2 3" key="1">
    <citation type="submission" date="2018-03" db="EMBL/GenBank/DDBJ databases">
        <title>Genomic Encyclopedia of Archaeal and Bacterial Type Strains, Phase II (KMG-II): from individual species to whole genera.</title>
        <authorList>
            <person name="Goeker M."/>
        </authorList>
    </citation>
    <scope>NUCLEOTIDE SEQUENCE [LARGE SCALE GENOMIC DNA]</scope>
    <source>
        <strain evidence="2 3">DSM 100214</strain>
    </source>
</reference>
<dbReference type="Proteomes" id="UP000247973">
    <property type="component" value="Unassembled WGS sequence"/>
</dbReference>
<protein>
    <recommendedName>
        <fullName evidence="4">Quinol oxidase subunit 4</fullName>
    </recommendedName>
</protein>
<sequence length="53" mass="5806">MKKIGLILALIFLTLFVFSCRTVNTNKNGIPPGQMKKITGSKSAKEYAPGHNK</sequence>
<accession>A0A2V3PLF8</accession>
<feature type="region of interest" description="Disordered" evidence="1">
    <location>
        <begin position="27"/>
        <end position="53"/>
    </location>
</feature>